<dbReference type="AlphaFoldDB" id="A0A2P2QJS5"/>
<reference evidence="1" key="1">
    <citation type="submission" date="2018-02" db="EMBL/GenBank/DDBJ databases">
        <title>Rhizophora mucronata_Transcriptome.</title>
        <authorList>
            <person name="Meera S.P."/>
            <person name="Sreeshan A."/>
            <person name="Augustine A."/>
        </authorList>
    </citation>
    <scope>NUCLEOTIDE SEQUENCE</scope>
    <source>
        <tissue evidence="1">Leaf</tissue>
    </source>
</reference>
<evidence type="ECO:0000313" key="1">
    <source>
        <dbReference type="EMBL" id="MBX67223.1"/>
    </source>
</evidence>
<proteinExistence type="predicted"/>
<name>A0A2P2QJS5_RHIMU</name>
<accession>A0A2P2QJS5</accession>
<dbReference type="EMBL" id="GGEC01086739">
    <property type="protein sequence ID" value="MBX67223.1"/>
    <property type="molecule type" value="Transcribed_RNA"/>
</dbReference>
<protein>
    <submittedName>
        <fullName evidence="1">Uncharacterized protein</fullName>
    </submittedName>
</protein>
<organism evidence="1">
    <name type="scientific">Rhizophora mucronata</name>
    <name type="common">Asiatic mangrove</name>
    <dbReference type="NCBI Taxonomy" id="61149"/>
    <lineage>
        <taxon>Eukaryota</taxon>
        <taxon>Viridiplantae</taxon>
        <taxon>Streptophyta</taxon>
        <taxon>Embryophyta</taxon>
        <taxon>Tracheophyta</taxon>
        <taxon>Spermatophyta</taxon>
        <taxon>Magnoliopsida</taxon>
        <taxon>eudicotyledons</taxon>
        <taxon>Gunneridae</taxon>
        <taxon>Pentapetalae</taxon>
        <taxon>rosids</taxon>
        <taxon>fabids</taxon>
        <taxon>Malpighiales</taxon>
        <taxon>Rhizophoraceae</taxon>
        <taxon>Rhizophora</taxon>
    </lineage>
</organism>
<sequence>MQAKKWNNLRYKSHHGMTIIC</sequence>